<feature type="domain" description="HTH araC/xylS-type" evidence="4">
    <location>
        <begin position="213"/>
        <end position="313"/>
    </location>
</feature>
<dbReference type="RefSeq" id="WP_118934879.1">
    <property type="nucleotide sequence ID" value="NZ_CP061008.1"/>
</dbReference>
<organism evidence="5 6">
    <name type="scientific">Alcaligenes xylosoxydans xylosoxydans</name>
    <name type="common">Achromobacter xylosoxidans</name>
    <dbReference type="NCBI Taxonomy" id="85698"/>
    <lineage>
        <taxon>Bacteria</taxon>
        <taxon>Pseudomonadati</taxon>
        <taxon>Pseudomonadota</taxon>
        <taxon>Betaproteobacteria</taxon>
        <taxon>Burkholderiales</taxon>
        <taxon>Alcaligenaceae</taxon>
        <taxon>Achromobacter</taxon>
    </lineage>
</organism>
<evidence type="ECO:0000259" key="4">
    <source>
        <dbReference type="PROSITE" id="PS01124"/>
    </source>
</evidence>
<comment type="caution">
    <text evidence="5">The sequence shown here is derived from an EMBL/GenBank/DDBJ whole genome shotgun (WGS) entry which is preliminary data.</text>
</comment>
<protein>
    <submittedName>
        <fullName evidence="5">Helix-turn-helix domain-containing protein</fullName>
    </submittedName>
</protein>
<dbReference type="InterPro" id="IPR018062">
    <property type="entry name" value="HTH_AraC-typ_CS"/>
</dbReference>
<keyword evidence="1" id="KW-0805">Transcription regulation</keyword>
<dbReference type="AlphaFoldDB" id="A0A424W413"/>
<reference evidence="5 6" key="1">
    <citation type="submission" date="2018-08" db="EMBL/GenBank/DDBJ databases">
        <title>Achromobacter xylosoxidans Genome sequencing and assembly.</title>
        <authorList>
            <person name="Wang R."/>
            <person name="Rensing C."/>
            <person name="Li Y."/>
        </authorList>
    </citation>
    <scope>NUCLEOTIDE SEQUENCE [LARGE SCALE GENOMIC DNA]</scope>
    <source>
        <strain evidence="5 6">GD003A</strain>
    </source>
</reference>
<dbReference type="PROSITE" id="PS01124">
    <property type="entry name" value="HTH_ARAC_FAMILY_2"/>
    <property type="match status" value="1"/>
</dbReference>
<dbReference type="GO" id="GO:0003700">
    <property type="term" value="F:DNA-binding transcription factor activity"/>
    <property type="evidence" value="ECO:0007669"/>
    <property type="project" value="InterPro"/>
</dbReference>
<dbReference type="PANTHER" id="PTHR46796:SF6">
    <property type="entry name" value="ARAC SUBFAMILY"/>
    <property type="match status" value="1"/>
</dbReference>
<evidence type="ECO:0000256" key="2">
    <source>
        <dbReference type="ARBA" id="ARBA00023125"/>
    </source>
</evidence>
<accession>A0A424W413</accession>
<proteinExistence type="predicted"/>
<dbReference type="InterPro" id="IPR035418">
    <property type="entry name" value="AraC-bd_2"/>
</dbReference>
<dbReference type="Gene3D" id="1.10.10.60">
    <property type="entry name" value="Homeodomain-like"/>
    <property type="match status" value="1"/>
</dbReference>
<dbReference type="Proteomes" id="UP000285324">
    <property type="component" value="Unassembled WGS sequence"/>
</dbReference>
<sequence length="318" mass="34756">MAPEWHNWSTHDHGQHALAFWQDAVCAGVLDSEFRAEPDAGFAGTMSSQNRAGVRLVNFASSPHMIRRSQRQVSRLNGDHIMLSLQLQGSALMSQGDEQLCLRPGEFALLDTGSAFDITFPETTSRRLVLLPRHALSARAPGMRRLRAPASLPADMPFAPVLTEAMRLLTDTTVKLQDRTVDTLLDAVIEIVSLHCASLADAAAPPSTELSFVGVKRHIDTAIANPDLSPAMVAAACRISVRTLHRLFARHAALSFEAYVVQARLTLAHELLAAGKTRTVSEAAFACGFNNLSHFTRRFSERYGELPVNLLKQGQTRG</sequence>
<dbReference type="GO" id="GO:0043565">
    <property type="term" value="F:sequence-specific DNA binding"/>
    <property type="evidence" value="ECO:0007669"/>
    <property type="project" value="InterPro"/>
</dbReference>
<dbReference type="PANTHER" id="PTHR46796">
    <property type="entry name" value="HTH-TYPE TRANSCRIPTIONAL ACTIVATOR RHAS-RELATED"/>
    <property type="match status" value="1"/>
</dbReference>
<dbReference type="SUPFAM" id="SSF46689">
    <property type="entry name" value="Homeodomain-like"/>
    <property type="match status" value="1"/>
</dbReference>
<dbReference type="InterPro" id="IPR050204">
    <property type="entry name" value="AraC_XylS_family_regulators"/>
</dbReference>
<dbReference type="OrthoDB" id="9178898at2"/>
<dbReference type="Pfam" id="PF14525">
    <property type="entry name" value="AraC_binding_2"/>
    <property type="match status" value="1"/>
</dbReference>
<evidence type="ECO:0000256" key="1">
    <source>
        <dbReference type="ARBA" id="ARBA00023015"/>
    </source>
</evidence>
<dbReference type="InterPro" id="IPR009057">
    <property type="entry name" value="Homeodomain-like_sf"/>
</dbReference>
<name>A0A424W413_ALCXX</name>
<evidence type="ECO:0000313" key="6">
    <source>
        <dbReference type="Proteomes" id="UP000285324"/>
    </source>
</evidence>
<dbReference type="EMBL" id="QVXO01000085">
    <property type="protein sequence ID" value="RPJ88009.1"/>
    <property type="molecule type" value="Genomic_DNA"/>
</dbReference>
<dbReference type="Pfam" id="PF12833">
    <property type="entry name" value="HTH_18"/>
    <property type="match status" value="1"/>
</dbReference>
<keyword evidence="3" id="KW-0804">Transcription</keyword>
<gene>
    <name evidence="5" type="ORF">DY367_29920</name>
</gene>
<keyword evidence="2" id="KW-0238">DNA-binding</keyword>
<evidence type="ECO:0000256" key="3">
    <source>
        <dbReference type="ARBA" id="ARBA00023163"/>
    </source>
</evidence>
<dbReference type="InterPro" id="IPR018060">
    <property type="entry name" value="HTH_AraC"/>
</dbReference>
<dbReference type="PROSITE" id="PS00041">
    <property type="entry name" value="HTH_ARAC_FAMILY_1"/>
    <property type="match status" value="1"/>
</dbReference>
<dbReference type="SMART" id="SM00342">
    <property type="entry name" value="HTH_ARAC"/>
    <property type="match status" value="1"/>
</dbReference>
<evidence type="ECO:0000313" key="5">
    <source>
        <dbReference type="EMBL" id="RPJ88009.1"/>
    </source>
</evidence>